<evidence type="ECO:0000313" key="3">
    <source>
        <dbReference type="Proteomes" id="UP000266568"/>
    </source>
</evidence>
<dbReference type="Proteomes" id="UP000266568">
    <property type="component" value="Unassembled WGS sequence"/>
</dbReference>
<organism evidence="2 3">
    <name type="scientific">Hephaestia caeni</name>
    <dbReference type="NCBI Taxonomy" id="645617"/>
    <lineage>
        <taxon>Bacteria</taxon>
        <taxon>Pseudomonadati</taxon>
        <taxon>Pseudomonadota</taxon>
        <taxon>Alphaproteobacteria</taxon>
        <taxon>Sphingomonadales</taxon>
        <taxon>Sphingomonadaceae</taxon>
        <taxon>Hephaestia</taxon>
    </lineage>
</organism>
<feature type="region of interest" description="Disordered" evidence="1">
    <location>
        <begin position="7"/>
        <end position="27"/>
    </location>
</feature>
<evidence type="ECO:0000313" key="2">
    <source>
        <dbReference type="EMBL" id="RIA37700.1"/>
    </source>
</evidence>
<dbReference type="Pfam" id="PF14356">
    <property type="entry name" value="DUF4403"/>
    <property type="match status" value="1"/>
</dbReference>
<keyword evidence="3" id="KW-1185">Reference proteome</keyword>
<accession>A0A397NJK5</accession>
<reference evidence="2 3" key="1">
    <citation type="submission" date="2018-08" db="EMBL/GenBank/DDBJ databases">
        <title>Genomic Encyclopedia of Type Strains, Phase IV (KMG-IV): sequencing the most valuable type-strain genomes for metagenomic binning, comparative biology and taxonomic classification.</title>
        <authorList>
            <person name="Goeker M."/>
        </authorList>
    </citation>
    <scope>NUCLEOTIDE SEQUENCE [LARGE SCALE GENOMIC DNA]</scope>
    <source>
        <strain evidence="2 3">DSM 25527</strain>
    </source>
</reference>
<evidence type="ECO:0000256" key="1">
    <source>
        <dbReference type="SAM" id="MobiDB-lite"/>
    </source>
</evidence>
<proteinExistence type="predicted"/>
<dbReference type="RefSeq" id="WP_245968617.1">
    <property type="nucleotide sequence ID" value="NZ_QXDC01000004.1"/>
</dbReference>
<dbReference type="AlphaFoldDB" id="A0A397NJK5"/>
<dbReference type="EMBL" id="QXDC01000004">
    <property type="protein sequence ID" value="RIA37700.1"/>
    <property type="molecule type" value="Genomic_DNA"/>
</dbReference>
<protein>
    <submittedName>
        <fullName evidence="2">Uncharacterized protein DUF4403</fullName>
    </submittedName>
</protein>
<comment type="caution">
    <text evidence="2">The sequence shown here is derived from an EMBL/GenBank/DDBJ whole genome shotgun (WGS) entry which is preliminary data.</text>
</comment>
<gene>
    <name evidence="2" type="ORF">DFR49_3587</name>
</gene>
<name>A0A397NJK5_9SPHN</name>
<sequence length="482" mass="51701">MALAAALAGCSRPAPVEPPPRAHDAPAIPPESSIIAVPIDADAAMLTRAIERAVPKTLWTINRHVDRCIAPQRVKLFGKRVKVTPEIGCTIVGTVTRGPVRLHGKGKVIVADLPIRAQISARDVGGVLKGETATGAAMAHARITLDLTADWQPRATVDLSYDWTRPPGIDFLGQRITFTDQADEKLRPVVRDLERSLPRDLARLDVRSKLDHLWRQAFTSIDLNAENPPVWARITPRALSYAGYTLDGKRLRLNVTLEAATETFVGPRPADPAATPLPPMTRSSDAGRLRFFIPVVADYAQLEPVILRALTRRAARPFEVPGIGPVTARFDKVTAYGTTSGRIAVGLALAARPVSGDIGETRGVIWLAARPVNAPGSAKVRFSDLVVTGDTDGMAGDLLVRLGNSPGVAALIAEALGQNFTGDYQELLGKIGRAIDAKRVGDFVIHADLGTVETGVIQAHGAGLYLPVRVSGDVRVTYRPER</sequence>
<dbReference type="InterPro" id="IPR025515">
    <property type="entry name" value="DUF4403"/>
</dbReference>